<reference evidence="1 2" key="1">
    <citation type="submission" date="2016-01" db="EMBL/GenBank/DDBJ databases">
        <title>Complete genome and mega plasmid sequence of Sphingomonas panacis DCY99 elicits systemic resistance in rice to Xanthomonas oryzae.</title>
        <authorList>
            <person name="Kim Y.J."/>
            <person name="Yang D.C."/>
            <person name="Sing P."/>
        </authorList>
    </citation>
    <scope>NUCLEOTIDE SEQUENCE [LARGE SCALE GENOMIC DNA]</scope>
    <source>
        <strain evidence="1 2">DCY99</strain>
    </source>
</reference>
<accession>A0A1B3Z7X7</accession>
<evidence type="ECO:0000313" key="2">
    <source>
        <dbReference type="Proteomes" id="UP000094256"/>
    </source>
</evidence>
<keyword evidence="1" id="KW-0223">Dioxygenase</keyword>
<dbReference type="KEGG" id="span:AWL63_05695"/>
<keyword evidence="2" id="KW-1185">Reference proteome</keyword>
<dbReference type="SUPFAM" id="SSF51197">
    <property type="entry name" value="Clavaminate synthase-like"/>
    <property type="match status" value="1"/>
</dbReference>
<dbReference type="Gene3D" id="2.60.120.620">
    <property type="entry name" value="q2cbj1_9rhob like domain"/>
    <property type="match status" value="1"/>
</dbReference>
<dbReference type="Pfam" id="PF05721">
    <property type="entry name" value="PhyH"/>
    <property type="match status" value="1"/>
</dbReference>
<proteinExistence type="predicted"/>
<protein>
    <submittedName>
        <fullName evidence="1">Phytanoyl-CoA dioxygenase</fullName>
    </submittedName>
</protein>
<dbReference type="InterPro" id="IPR008775">
    <property type="entry name" value="Phytyl_CoA_dOase-like"/>
</dbReference>
<sequence>MLTADALTLEPHGAERLGRAALAILSDLLALAATQPSERAGTRLHGIPALTALLAPDSPLGAIANTRLGPFARPVRAILFDKTADTNWALGWHQDRVIAVRERIETPGYGPWSVKQGMLHVAPPAELLAGMLTIRVHLDAVPATNAPLLVVPGSHRLGRIAEDEIAAIVRDQGSVACLAEAGDVWLYATPIVHASAVAIRPKRRRVLQIDFAASDLPNGLEWLGV</sequence>
<dbReference type="Proteomes" id="UP000094256">
    <property type="component" value="Chromosome"/>
</dbReference>
<evidence type="ECO:0000313" key="1">
    <source>
        <dbReference type="EMBL" id="AOH83537.1"/>
    </source>
</evidence>
<dbReference type="GO" id="GO:0016706">
    <property type="term" value="F:2-oxoglutarate-dependent dioxygenase activity"/>
    <property type="evidence" value="ECO:0007669"/>
    <property type="project" value="UniProtKB-ARBA"/>
</dbReference>
<dbReference type="OrthoDB" id="9791262at2"/>
<name>A0A1B3Z7X7_9SPHN</name>
<dbReference type="RefSeq" id="WP_069204111.1">
    <property type="nucleotide sequence ID" value="NZ_CP014168.1"/>
</dbReference>
<dbReference type="AlphaFoldDB" id="A0A1B3Z7X7"/>
<gene>
    <name evidence="1" type="ORF">AWL63_05695</name>
</gene>
<organism evidence="1 2">
    <name type="scientific">Sphingomonas panacis</name>
    <dbReference type="NCBI Taxonomy" id="1560345"/>
    <lineage>
        <taxon>Bacteria</taxon>
        <taxon>Pseudomonadati</taxon>
        <taxon>Pseudomonadota</taxon>
        <taxon>Alphaproteobacteria</taxon>
        <taxon>Sphingomonadales</taxon>
        <taxon>Sphingomonadaceae</taxon>
        <taxon>Sphingomonas</taxon>
    </lineage>
</organism>
<keyword evidence="1" id="KW-0560">Oxidoreductase</keyword>
<dbReference type="EMBL" id="CP014168">
    <property type="protein sequence ID" value="AOH83537.1"/>
    <property type="molecule type" value="Genomic_DNA"/>
</dbReference>
<dbReference type="STRING" id="1560345.AWL63_05695"/>